<dbReference type="GO" id="GO:0005634">
    <property type="term" value="C:nucleus"/>
    <property type="evidence" value="ECO:0007669"/>
    <property type="project" value="TreeGrafter"/>
</dbReference>
<evidence type="ECO:0000256" key="3">
    <source>
        <dbReference type="ARBA" id="ARBA00071610"/>
    </source>
</evidence>
<dbReference type="PROSITE" id="PS50076">
    <property type="entry name" value="DNAJ_2"/>
    <property type="match status" value="1"/>
</dbReference>
<evidence type="ECO:0000256" key="1">
    <source>
        <dbReference type="ARBA" id="ARBA00022553"/>
    </source>
</evidence>
<evidence type="ECO:0000313" key="7">
    <source>
        <dbReference type="EMBL" id="KAG9485122.1"/>
    </source>
</evidence>
<reference evidence="7" key="1">
    <citation type="thesis" date="2020" institute="ProQuest LLC" country="789 East Eisenhower Parkway, Ann Arbor, MI, USA">
        <title>Comparative Genomics and Chromosome Evolution.</title>
        <authorList>
            <person name="Mudd A.B."/>
        </authorList>
    </citation>
    <scope>NUCLEOTIDE SEQUENCE</scope>
    <source>
        <strain evidence="7">HN-11 Male</strain>
        <tissue evidence="7">Kidney and liver</tissue>
    </source>
</reference>
<dbReference type="InterPro" id="IPR056453">
    <property type="entry name" value="HTH_DNAJC9"/>
</dbReference>
<comment type="caution">
    <text evidence="7">The sequence shown here is derived from an EMBL/GenBank/DDBJ whole genome shotgun (WGS) entry which is preliminary data.</text>
</comment>
<proteinExistence type="predicted"/>
<evidence type="ECO:0000256" key="5">
    <source>
        <dbReference type="SAM" id="MobiDB-lite"/>
    </source>
</evidence>
<evidence type="ECO:0000256" key="4">
    <source>
        <dbReference type="SAM" id="Coils"/>
    </source>
</evidence>
<name>A0A8J6K9U8_ELECQ</name>
<accession>A0A8J6K9U8</accession>
<comment type="function">
    <text evidence="2">Acts as a dual histone chaperone and heat shock co-chaperone. As a histone chaperone, forms a co-chaperone complex with MCM2 and histone H3-H4 heterodimers; and may thereby assist MCM2 in histone H3-H4 heterodimer recognition and facilitate the assembly of histones into nucleosomes. May also act as a histone co-chaperone together with TONSL. May recruit histone chaperones ASF1A, NASP and SPT2 to histone H3-H4 heterodimers. Also plays a role as co-chaperone of the HSP70 family of molecular chaperone proteins, such as HSPA1A, HSPA1B and HSPA8. As a co-chaperone, may play a role in the recruitment of HSP70-type molecular chaperone machinery to histone H3-H4 substrates, thereby maintaining the histone structural integrity. Exhibits activity to assemble histones onto DNA in vitro.</text>
</comment>
<dbReference type="GO" id="GO:0031072">
    <property type="term" value="F:heat shock protein binding"/>
    <property type="evidence" value="ECO:0007669"/>
    <property type="project" value="TreeGrafter"/>
</dbReference>
<dbReference type="InterPro" id="IPR001623">
    <property type="entry name" value="DnaJ_domain"/>
</dbReference>
<dbReference type="PANTHER" id="PTHR44144:SF1">
    <property type="entry name" value="DNAJ HOMOLOG SUBFAMILY C MEMBER 9"/>
    <property type="match status" value="1"/>
</dbReference>
<dbReference type="GO" id="GO:0005737">
    <property type="term" value="C:cytoplasm"/>
    <property type="evidence" value="ECO:0007669"/>
    <property type="project" value="TreeGrafter"/>
</dbReference>
<evidence type="ECO:0000259" key="6">
    <source>
        <dbReference type="PROSITE" id="PS50076"/>
    </source>
</evidence>
<keyword evidence="8" id="KW-1185">Reference proteome</keyword>
<feature type="domain" description="J" evidence="6">
    <location>
        <begin position="16"/>
        <end position="83"/>
    </location>
</feature>
<gene>
    <name evidence="7" type="ORF">GDO78_008297</name>
</gene>
<evidence type="ECO:0000256" key="2">
    <source>
        <dbReference type="ARBA" id="ARBA00054761"/>
    </source>
</evidence>
<evidence type="ECO:0000313" key="8">
    <source>
        <dbReference type="Proteomes" id="UP000770717"/>
    </source>
</evidence>
<dbReference type="CDD" id="cd06257">
    <property type="entry name" value="DnaJ"/>
    <property type="match status" value="1"/>
</dbReference>
<dbReference type="Proteomes" id="UP000770717">
    <property type="component" value="Unassembled WGS sequence"/>
</dbReference>
<dbReference type="OrthoDB" id="110024at2759"/>
<dbReference type="Pfam" id="PF00226">
    <property type="entry name" value="DnaJ"/>
    <property type="match status" value="1"/>
</dbReference>
<dbReference type="AlphaFoldDB" id="A0A8J6K9U8"/>
<dbReference type="EMBL" id="WNTK01000004">
    <property type="protein sequence ID" value="KAG9485122.1"/>
    <property type="molecule type" value="Genomic_DNA"/>
</dbReference>
<feature type="region of interest" description="Disordered" evidence="5">
    <location>
        <begin position="243"/>
        <end position="262"/>
    </location>
</feature>
<dbReference type="FunFam" id="1.10.287.110:FF:000035">
    <property type="entry name" value="DnaJ homolog subfamily C member 9"/>
    <property type="match status" value="1"/>
</dbReference>
<keyword evidence="4" id="KW-0175">Coiled coil</keyword>
<dbReference type="InterPro" id="IPR052594">
    <property type="entry name" value="J_domain-containing_protein"/>
</dbReference>
<protein>
    <recommendedName>
        <fullName evidence="3">DnaJ homolog subfamily C member 9</fullName>
    </recommendedName>
</protein>
<dbReference type="PANTHER" id="PTHR44144">
    <property type="entry name" value="DNAJ HOMOLOG SUBFAMILY C MEMBER 9"/>
    <property type="match status" value="1"/>
</dbReference>
<feature type="compositionally biased region" description="Basic residues" evidence="5">
    <location>
        <begin position="249"/>
        <end position="262"/>
    </location>
</feature>
<organism evidence="7 8">
    <name type="scientific">Eleutherodactylus coqui</name>
    <name type="common">Puerto Rican coqui</name>
    <dbReference type="NCBI Taxonomy" id="57060"/>
    <lineage>
        <taxon>Eukaryota</taxon>
        <taxon>Metazoa</taxon>
        <taxon>Chordata</taxon>
        <taxon>Craniata</taxon>
        <taxon>Vertebrata</taxon>
        <taxon>Euteleostomi</taxon>
        <taxon>Amphibia</taxon>
        <taxon>Batrachia</taxon>
        <taxon>Anura</taxon>
        <taxon>Neobatrachia</taxon>
        <taxon>Hyloidea</taxon>
        <taxon>Eleutherodactylidae</taxon>
        <taxon>Eleutherodactylinae</taxon>
        <taxon>Eleutherodactylus</taxon>
        <taxon>Eleutherodactylus</taxon>
    </lineage>
</organism>
<sequence length="262" mass="30028">MSSLLQSCERYFGSADLYTVLGVRKAAGDAEIRRGYHKTSLRVHPDRVAEEEKDEATAKFQVLGKVYSILSDKEQKALYDEQGIVDDEADAIAADRTWDEYWRLLFKKISVEDIQAYEEKYKGSEEERADIIQTYMDFEGDMDDIMESVILAEIDDEPRIRDIIEKAIKKKEVPAYDAFVKESKKKRVQRKKRAHEEAVEAEAMKKEVGLGDGEDALTALIQKKQQNRHKNVDDFMAQLEAKYCTNTKKGGKKPTTSKKGKK</sequence>
<dbReference type="Gene3D" id="1.10.287.110">
    <property type="entry name" value="DnaJ domain"/>
    <property type="match status" value="1"/>
</dbReference>
<dbReference type="InterPro" id="IPR036869">
    <property type="entry name" value="J_dom_sf"/>
</dbReference>
<dbReference type="Pfam" id="PF23302">
    <property type="entry name" value="HTH_DNAJC9"/>
    <property type="match status" value="1"/>
</dbReference>
<feature type="coiled-coil region" evidence="4">
    <location>
        <begin position="107"/>
        <end position="134"/>
    </location>
</feature>
<dbReference type="PROSITE" id="PS00636">
    <property type="entry name" value="DNAJ_1"/>
    <property type="match status" value="1"/>
</dbReference>
<dbReference type="PRINTS" id="PR00625">
    <property type="entry name" value="JDOMAIN"/>
</dbReference>
<dbReference type="InterPro" id="IPR018253">
    <property type="entry name" value="DnaJ_domain_CS"/>
</dbReference>
<dbReference type="SUPFAM" id="SSF46565">
    <property type="entry name" value="Chaperone J-domain"/>
    <property type="match status" value="1"/>
</dbReference>
<dbReference type="SMART" id="SM00271">
    <property type="entry name" value="DnaJ"/>
    <property type="match status" value="1"/>
</dbReference>
<keyword evidence="1" id="KW-0597">Phosphoprotein</keyword>